<dbReference type="GeneID" id="84648813"/>
<evidence type="ECO:0008006" key="4">
    <source>
        <dbReference type="Google" id="ProtNLM"/>
    </source>
</evidence>
<feature type="signal peptide" evidence="1">
    <location>
        <begin position="1"/>
        <end position="19"/>
    </location>
</feature>
<evidence type="ECO:0000313" key="2">
    <source>
        <dbReference type="EMBL" id="GEM50668.1"/>
    </source>
</evidence>
<accession>A0A511NDU2</accession>
<organism evidence="2 3">
    <name type="scientific">Empedobacter brevis NBRC 14943 = ATCC 43319</name>
    <dbReference type="NCBI Taxonomy" id="1218108"/>
    <lineage>
        <taxon>Bacteria</taxon>
        <taxon>Pseudomonadati</taxon>
        <taxon>Bacteroidota</taxon>
        <taxon>Flavobacteriia</taxon>
        <taxon>Flavobacteriales</taxon>
        <taxon>Weeksellaceae</taxon>
        <taxon>Empedobacter</taxon>
    </lineage>
</organism>
<comment type="caution">
    <text evidence="2">The sequence shown here is derived from an EMBL/GenBank/DDBJ whole genome shotgun (WGS) entry which is preliminary data.</text>
</comment>
<dbReference type="OrthoDB" id="1244489at2"/>
<evidence type="ECO:0000256" key="1">
    <source>
        <dbReference type="SAM" id="SignalP"/>
    </source>
</evidence>
<keyword evidence="3" id="KW-1185">Reference proteome</keyword>
<proteinExistence type="predicted"/>
<dbReference type="STRING" id="1218108.GCA_000382425_00540"/>
<name>A0A511NDU2_9FLAO</name>
<dbReference type="AlphaFoldDB" id="A0A511NDU2"/>
<sequence>MKNLLILILLFFNFVWVNAQTEEQTLEWLNTKKAEVYDVSSITVQEGARRLEINGDILHAYSDNGAYTKINWSGIKDVSKTDTKNQIVIISNTMYNGLNTCIFFKIDNPELIEKYIKALRHMATLKGAKMIDDDLF</sequence>
<keyword evidence="1" id="KW-0732">Signal</keyword>
<dbReference type="EMBL" id="BJXC01000002">
    <property type="protein sequence ID" value="GEM50668.1"/>
    <property type="molecule type" value="Genomic_DNA"/>
</dbReference>
<dbReference type="Proteomes" id="UP000321245">
    <property type="component" value="Unassembled WGS sequence"/>
</dbReference>
<protein>
    <recommendedName>
        <fullName evidence="4">DUF4468 domain-containing protein</fullName>
    </recommendedName>
</protein>
<gene>
    <name evidence="2" type="ORF">EB1_04580</name>
</gene>
<reference evidence="2 3" key="1">
    <citation type="submission" date="2019-07" db="EMBL/GenBank/DDBJ databases">
        <title>Whole genome shotgun sequence of Empedobacter brevis NBRC 14943.</title>
        <authorList>
            <person name="Hosoyama A."/>
            <person name="Uohara A."/>
            <person name="Ohji S."/>
            <person name="Ichikawa N."/>
        </authorList>
    </citation>
    <scope>NUCLEOTIDE SEQUENCE [LARGE SCALE GENOMIC DNA]</scope>
    <source>
        <strain evidence="2 3">NBRC 14943</strain>
    </source>
</reference>
<feature type="chain" id="PRO_5021945532" description="DUF4468 domain-containing protein" evidence="1">
    <location>
        <begin position="20"/>
        <end position="136"/>
    </location>
</feature>
<evidence type="ECO:0000313" key="3">
    <source>
        <dbReference type="Proteomes" id="UP000321245"/>
    </source>
</evidence>
<dbReference type="RefSeq" id="WP_019974051.1">
    <property type="nucleotide sequence ID" value="NZ_BJXC01000002.1"/>
</dbReference>